<evidence type="ECO:0000313" key="3">
    <source>
        <dbReference type="EMBL" id="SAM08314.1"/>
    </source>
</evidence>
<keyword evidence="4" id="KW-1185">Reference proteome</keyword>
<feature type="compositionally biased region" description="Low complexity" evidence="2">
    <location>
        <begin position="642"/>
        <end position="660"/>
    </location>
</feature>
<feature type="region of interest" description="Disordered" evidence="2">
    <location>
        <begin position="633"/>
        <end position="675"/>
    </location>
</feature>
<organism evidence="3">
    <name type="scientific">Absidia glauca</name>
    <name type="common">Pin mould</name>
    <dbReference type="NCBI Taxonomy" id="4829"/>
    <lineage>
        <taxon>Eukaryota</taxon>
        <taxon>Fungi</taxon>
        <taxon>Fungi incertae sedis</taxon>
        <taxon>Mucoromycota</taxon>
        <taxon>Mucoromycotina</taxon>
        <taxon>Mucoromycetes</taxon>
        <taxon>Mucorales</taxon>
        <taxon>Cunninghamellaceae</taxon>
        <taxon>Absidia</taxon>
    </lineage>
</organism>
<dbReference type="InterPro" id="IPR050987">
    <property type="entry name" value="AtrR-like"/>
</dbReference>
<dbReference type="STRING" id="4829.A0A168SEE7"/>
<dbReference type="PANTHER" id="PTHR46910:SF1">
    <property type="entry name" value="MISCELLANEOUS ZN(II)2CYS6 TRANSCRIPTION FACTOR (EUROFUNG)-RELATED"/>
    <property type="match status" value="1"/>
</dbReference>
<protein>
    <recommendedName>
        <fullName evidence="5">Zn(2)-C6 fungal-type domain-containing protein</fullName>
    </recommendedName>
</protein>
<proteinExistence type="predicted"/>
<dbReference type="CDD" id="cd12148">
    <property type="entry name" value="fungal_TF_MHR"/>
    <property type="match status" value="1"/>
</dbReference>
<reference evidence="3" key="1">
    <citation type="submission" date="2016-04" db="EMBL/GenBank/DDBJ databases">
        <authorList>
            <person name="Evans L.H."/>
            <person name="Alamgir A."/>
            <person name="Owens N."/>
            <person name="Weber N.D."/>
            <person name="Virtaneva K."/>
            <person name="Barbian K."/>
            <person name="Babar A."/>
            <person name="Rosenke K."/>
        </authorList>
    </citation>
    <scope>NUCLEOTIDE SEQUENCE [LARGE SCALE GENOMIC DNA]</scope>
    <source>
        <strain evidence="3">CBS 101.48</strain>
    </source>
</reference>
<evidence type="ECO:0000256" key="2">
    <source>
        <dbReference type="SAM" id="MobiDB-lite"/>
    </source>
</evidence>
<dbReference type="CDD" id="cd00067">
    <property type="entry name" value="GAL4"/>
    <property type="match status" value="1"/>
</dbReference>
<name>A0A168SEE7_ABSGL</name>
<dbReference type="GO" id="GO:0000981">
    <property type="term" value="F:DNA-binding transcription factor activity, RNA polymerase II-specific"/>
    <property type="evidence" value="ECO:0007669"/>
    <property type="project" value="InterPro"/>
</dbReference>
<dbReference type="GO" id="GO:0008270">
    <property type="term" value="F:zinc ion binding"/>
    <property type="evidence" value="ECO:0007669"/>
    <property type="project" value="InterPro"/>
</dbReference>
<evidence type="ECO:0008006" key="5">
    <source>
        <dbReference type="Google" id="ProtNLM"/>
    </source>
</evidence>
<gene>
    <name evidence="3" type="primary">ABSGL_13976.1 scaffold 14344</name>
</gene>
<dbReference type="InterPro" id="IPR001138">
    <property type="entry name" value="Zn2Cys6_DnaBD"/>
</dbReference>
<dbReference type="Proteomes" id="UP000078561">
    <property type="component" value="Unassembled WGS sequence"/>
</dbReference>
<dbReference type="InParanoid" id="A0A168SEE7"/>
<dbReference type="EMBL" id="LT554890">
    <property type="protein sequence ID" value="SAM08314.1"/>
    <property type="molecule type" value="Genomic_DNA"/>
</dbReference>
<keyword evidence="1" id="KW-0539">Nucleus</keyword>
<dbReference type="AlphaFoldDB" id="A0A168SEE7"/>
<dbReference type="OrthoDB" id="2217145at2759"/>
<dbReference type="PANTHER" id="PTHR46910">
    <property type="entry name" value="TRANSCRIPTION FACTOR PDR1"/>
    <property type="match status" value="1"/>
</dbReference>
<evidence type="ECO:0000313" key="4">
    <source>
        <dbReference type="Proteomes" id="UP000078561"/>
    </source>
</evidence>
<sequence length="705" mass="80159">MIPNQNETNLVSSVEASRRLNEELTCPLLYQGESCRTHRRKCIMQHPNICVRCQRMGLPCFFKFCTKPPSSLHQKKSISASKKSRLLKKFWLLEQDAEILESELKGLSTLQQPEEDDDEEERGSWQVCIERSQQNLVMDSNITSIGALLSLIQQVSGQVMLQHTPATSLSVHANQHPLPITLRVTPFEKALREMFTAVQPLVHKQNVGLSCSSSSTSLTEVKQHLIDIYFACPHLHNPVLVKPYYHGYMHHHLDDMISWAAAAFVSYSSCHHVKDYFSQSNIGWTQQQVGAVCEAEAKRLLDHAVFVDWTCDHDLSVSWLFTAHMLTHCALSTLRNKQARIYADGAWRMALQLKEVYVPVLKSQCDDEAMVYAESWRRLYVVARYMDVSLNLVNDQGIDVSQLAAHFIDIGFPQPLPCERLDKTLLDAVAAFHDLTKLHHVAFMGYGERLSLLAFRLYTGKLTSIGVDDLRAIESRFVDFWHGLPPEHRIGTAPLDYIQMDRVHQCPSARALRVNAVYYVVIMSTMLRIMQHRDTNDDDGDNDDTNSTCPLMDRMDGDRALLVVSICCDAVIKIYHVLHLRLPCTIELHWLSIVLDTILLLVHAKNQEIRRRAKQGARTARNLFMHYVGRRHHADDEGCGRTPSSTPTWTSSSSHSTDSSNQDPPSARLPTQKPFSSRLPSLTYHDLLAQQIHAHLTANDAHFYL</sequence>
<accession>A0A168SEE7</accession>
<evidence type="ECO:0000256" key="1">
    <source>
        <dbReference type="ARBA" id="ARBA00023242"/>
    </source>
</evidence>